<dbReference type="AlphaFoldDB" id="A0A7H8QWX0"/>
<dbReference type="RefSeq" id="XP_035344758.1">
    <property type="nucleotide sequence ID" value="XM_035488865.1"/>
</dbReference>
<dbReference type="GeneID" id="55993202"/>
<dbReference type="InterPro" id="IPR002347">
    <property type="entry name" value="SDR_fam"/>
</dbReference>
<dbReference type="Gene3D" id="3.40.50.720">
    <property type="entry name" value="NAD(P)-binding Rossmann-like Domain"/>
    <property type="match status" value="1"/>
</dbReference>
<dbReference type="OrthoDB" id="542013at2759"/>
<gene>
    <name evidence="3" type="ORF">TRUGW13939_05705</name>
</gene>
<protein>
    <recommendedName>
        <fullName evidence="5">Ketoreductase (KR) domain-containing protein</fullName>
    </recommendedName>
</protein>
<dbReference type="PANTHER" id="PTHR43157:SF31">
    <property type="entry name" value="PHOSPHATIDYLINOSITOL-GLYCAN BIOSYNTHESIS CLASS F PROTEIN"/>
    <property type="match status" value="1"/>
</dbReference>
<comment type="similarity">
    <text evidence="1">Belongs to the short-chain dehydrogenases/reductases (SDR) family.</text>
</comment>
<dbReference type="SUPFAM" id="SSF51735">
    <property type="entry name" value="NAD(P)-binding Rossmann-fold domains"/>
    <property type="match status" value="1"/>
</dbReference>
<dbReference type="Proteomes" id="UP000509510">
    <property type="component" value="Chromosome III"/>
</dbReference>
<sequence length="287" mass="31029">MPKNPVKNFLYTQLFTTPPPVRESFTGKTIIITGASAGLGLSATQQIANLDADRVILACRSVSKGEAAKLRIAENITSQTRLEVWQLDLTSFESINTFAGRVENELDRVDGLISNAGILTAEWRVYNSEESQIMTHVIGPVMLCLLLKEKLAKSSATVSIVGSDMHHFSRLDGWADVPEGESVLESLRKESTAKAEERNTISKLVQVLCAQQLAIELGTDITVNITNPGFCITENHREFVGIKGAVIFCAESILGRRADIGARTLVAGVAAGKTSHGQYLSDGVISE</sequence>
<evidence type="ECO:0000313" key="3">
    <source>
        <dbReference type="EMBL" id="QKX58580.1"/>
    </source>
</evidence>
<dbReference type="KEGG" id="trg:TRUGW13939_05705"/>
<dbReference type="EMBL" id="CP055900">
    <property type="protein sequence ID" value="QKX58580.1"/>
    <property type="molecule type" value="Genomic_DNA"/>
</dbReference>
<keyword evidence="4" id="KW-1185">Reference proteome</keyword>
<evidence type="ECO:0000256" key="1">
    <source>
        <dbReference type="ARBA" id="ARBA00006484"/>
    </source>
</evidence>
<dbReference type="InterPro" id="IPR036291">
    <property type="entry name" value="NAD(P)-bd_dom_sf"/>
</dbReference>
<proteinExistence type="inferred from homology"/>
<dbReference type="PRINTS" id="PR00081">
    <property type="entry name" value="GDHRDH"/>
</dbReference>
<reference evidence="4" key="1">
    <citation type="submission" date="2020-06" db="EMBL/GenBank/DDBJ databases">
        <title>A chromosome-scale genome assembly of Talaromyces rugulosus W13939.</title>
        <authorList>
            <person name="Wang B."/>
            <person name="Guo L."/>
            <person name="Ye K."/>
            <person name="Wang L."/>
        </authorList>
    </citation>
    <scope>NUCLEOTIDE SEQUENCE [LARGE SCALE GENOMIC DNA]</scope>
    <source>
        <strain evidence="4">W13939</strain>
    </source>
</reference>
<dbReference type="Pfam" id="PF00106">
    <property type="entry name" value="adh_short"/>
    <property type="match status" value="1"/>
</dbReference>
<organism evidence="3 4">
    <name type="scientific">Talaromyces rugulosus</name>
    <name type="common">Penicillium rugulosum</name>
    <dbReference type="NCBI Taxonomy" id="121627"/>
    <lineage>
        <taxon>Eukaryota</taxon>
        <taxon>Fungi</taxon>
        <taxon>Dikarya</taxon>
        <taxon>Ascomycota</taxon>
        <taxon>Pezizomycotina</taxon>
        <taxon>Eurotiomycetes</taxon>
        <taxon>Eurotiomycetidae</taxon>
        <taxon>Eurotiales</taxon>
        <taxon>Trichocomaceae</taxon>
        <taxon>Talaromyces</taxon>
        <taxon>Talaromyces sect. Islandici</taxon>
    </lineage>
</organism>
<name>A0A7H8QWX0_TALRU</name>
<evidence type="ECO:0000313" key="4">
    <source>
        <dbReference type="Proteomes" id="UP000509510"/>
    </source>
</evidence>
<dbReference type="PANTHER" id="PTHR43157">
    <property type="entry name" value="PHOSPHATIDYLINOSITOL-GLYCAN BIOSYNTHESIS CLASS F PROTEIN-RELATED"/>
    <property type="match status" value="1"/>
</dbReference>
<accession>A0A7H8QWX0</accession>
<keyword evidence="2" id="KW-0560">Oxidoreductase</keyword>
<evidence type="ECO:0000256" key="2">
    <source>
        <dbReference type="ARBA" id="ARBA00023002"/>
    </source>
</evidence>
<evidence type="ECO:0008006" key="5">
    <source>
        <dbReference type="Google" id="ProtNLM"/>
    </source>
</evidence>
<dbReference type="GO" id="GO:0016491">
    <property type="term" value="F:oxidoreductase activity"/>
    <property type="evidence" value="ECO:0007669"/>
    <property type="project" value="UniProtKB-KW"/>
</dbReference>